<name>A0ABU2NGE1_9PSEU</name>
<dbReference type="EMBL" id="JAVREJ010000017">
    <property type="protein sequence ID" value="MDT0352304.1"/>
    <property type="molecule type" value="Genomic_DNA"/>
</dbReference>
<sequence>MSSADVPRGRHRLVEPVRRPSLLPRSAGVVAATVGAVLALGAQSNSSVPAPRPHPDAPERAASALEPVIPAPREEEAARFRSHAGPVTGASVAGAHLQATVRLGSSF</sequence>
<reference evidence="3" key="1">
    <citation type="submission" date="2023-07" db="EMBL/GenBank/DDBJ databases">
        <title>30 novel species of actinomycetes from the DSMZ collection.</title>
        <authorList>
            <person name="Nouioui I."/>
        </authorList>
    </citation>
    <scope>NUCLEOTIDE SEQUENCE [LARGE SCALE GENOMIC DNA]</scope>
    <source>
        <strain evidence="3">DSM 45834</strain>
    </source>
</reference>
<proteinExistence type="predicted"/>
<dbReference type="Proteomes" id="UP001183202">
    <property type="component" value="Unassembled WGS sequence"/>
</dbReference>
<comment type="caution">
    <text evidence="2">The sequence shown here is derived from an EMBL/GenBank/DDBJ whole genome shotgun (WGS) entry which is preliminary data.</text>
</comment>
<gene>
    <name evidence="2" type="ORF">RM445_22500</name>
</gene>
<evidence type="ECO:0000313" key="2">
    <source>
        <dbReference type="EMBL" id="MDT0352304.1"/>
    </source>
</evidence>
<evidence type="ECO:0000313" key="3">
    <source>
        <dbReference type="Proteomes" id="UP001183202"/>
    </source>
</evidence>
<organism evidence="2 3">
    <name type="scientific">Pseudonocardia charpentierae</name>
    <dbReference type="NCBI Taxonomy" id="3075545"/>
    <lineage>
        <taxon>Bacteria</taxon>
        <taxon>Bacillati</taxon>
        <taxon>Actinomycetota</taxon>
        <taxon>Actinomycetes</taxon>
        <taxon>Pseudonocardiales</taxon>
        <taxon>Pseudonocardiaceae</taxon>
        <taxon>Pseudonocardia</taxon>
    </lineage>
</organism>
<keyword evidence="3" id="KW-1185">Reference proteome</keyword>
<dbReference type="RefSeq" id="WP_311558808.1">
    <property type="nucleotide sequence ID" value="NZ_JAVREJ010000017.1"/>
</dbReference>
<evidence type="ECO:0000256" key="1">
    <source>
        <dbReference type="SAM" id="MobiDB-lite"/>
    </source>
</evidence>
<feature type="region of interest" description="Disordered" evidence="1">
    <location>
        <begin position="42"/>
        <end position="62"/>
    </location>
</feature>
<accession>A0ABU2NGE1</accession>
<protein>
    <submittedName>
        <fullName evidence="2">Uncharacterized protein</fullName>
    </submittedName>
</protein>